<comment type="caution">
    <text evidence="1">The sequence shown here is derived from an EMBL/GenBank/DDBJ whole genome shotgun (WGS) entry which is preliminary data.</text>
</comment>
<proteinExistence type="predicted"/>
<dbReference type="InterPro" id="IPR014958">
    <property type="entry name" value="DGC"/>
</dbReference>
<reference evidence="2" key="2">
    <citation type="submission" date="2019-06" db="EMBL/GenBank/DDBJ databases">
        <title>Co-occurence of chitin degradation, pigmentation and bioactivity in marine Pseudoalteromonas.</title>
        <authorList>
            <person name="Sonnenschein E.C."/>
            <person name="Bech P.K."/>
        </authorList>
    </citation>
    <scope>NUCLEOTIDE SEQUENCE [LARGE SCALE GENOMIC DNA]</scope>
    <source>
        <strain evidence="2">S2676</strain>
    </source>
</reference>
<dbReference type="Proteomes" id="UP000310249">
    <property type="component" value="Unassembled WGS sequence"/>
</dbReference>
<gene>
    <name evidence="1" type="ORF">CWB99_09970</name>
</gene>
<protein>
    <recommendedName>
        <fullName evidence="3">Zinc-binding protein</fullName>
    </recommendedName>
</protein>
<evidence type="ECO:0000313" key="1">
    <source>
        <dbReference type="EMBL" id="TMP29088.1"/>
    </source>
</evidence>
<dbReference type="AlphaFoldDB" id="A0A5S3WP28"/>
<reference evidence="1 2" key="1">
    <citation type="submission" date="2018-01" db="EMBL/GenBank/DDBJ databases">
        <authorList>
            <person name="Paulsen S."/>
            <person name="Gram L.K."/>
        </authorList>
    </citation>
    <scope>NUCLEOTIDE SEQUENCE [LARGE SCALE GENOMIC DNA]</scope>
    <source>
        <strain evidence="1 2">S2676</strain>
    </source>
</reference>
<accession>A0A5S3WP28</accession>
<evidence type="ECO:0000313" key="2">
    <source>
        <dbReference type="Proteomes" id="UP000310249"/>
    </source>
</evidence>
<dbReference type="OrthoDB" id="2111735at2"/>
<sequence>MWCLCFKTQFNLECVAMKNTPLPCIMSCSGCCHGGALSDDIAIILQQQGKVERVAVAAIAAGSPQHLKKIKQSGQLIAIDGCALQCIKRCLTACGIDGVIHFDIAKIVRELPDKAKRSTLQTELQVASYVCRELALRLPGGQPPQPESADSNIIALFPCAKG</sequence>
<evidence type="ECO:0008006" key="3">
    <source>
        <dbReference type="Google" id="ProtNLM"/>
    </source>
</evidence>
<organism evidence="1 2">
    <name type="scientific">Pseudoalteromonas rubra</name>
    <dbReference type="NCBI Taxonomy" id="43658"/>
    <lineage>
        <taxon>Bacteria</taxon>
        <taxon>Pseudomonadati</taxon>
        <taxon>Pseudomonadota</taxon>
        <taxon>Gammaproteobacteria</taxon>
        <taxon>Alteromonadales</taxon>
        <taxon>Pseudoalteromonadaceae</taxon>
        <taxon>Pseudoalteromonas</taxon>
    </lineage>
</organism>
<dbReference type="EMBL" id="PNCI01000019">
    <property type="protein sequence ID" value="TMP29088.1"/>
    <property type="molecule type" value="Genomic_DNA"/>
</dbReference>
<name>A0A5S3WP28_9GAMM</name>
<dbReference type="Pfam" id="PF08859">
    <property type="entry name" value="DGC"/>
    <property type="match status" value="1"/>
</dbReference>